<reference evidence="1 2" key="1">
    <citation type="submission" date="2018-07" db="EMBL/GenBank/DDBJ databases">
        <title>Pedobacter sp. nov., isolated from soil.</title>
        <authorList>
            <person name="Zhou L.Y."/>
            <person name="Du Z.J."/>
        </authorList>
    </citation>
    <scope>NUCLEOTIDE SEQUENCE [LARGE SCALE GENOMIC DNA]</scope>
    <source>
        <strain evidence="1 2">JDX94</strain>
    </source>
</reference>
<dbReference type="Proteomes" id="UP000253961">
    <property type="component" value="Unassembled WGS sequence"/>
</dbReference>
<name>A0A369PTX4_9SPHI</name>
<proteinExistence type="predicted"/>
<dbReference type="EMBL" id="QPKV01000004">
    <property type="protein sequence ID" value="RDC56023.1"/>
    <property type="molecule type" value="Genomic_DNA"/>
</dbReference>
<organism evidence="1 2">
    <name type="scientific">Pedobacter chinensis</name>
    <dbReference type="NCBI Taxonomy" id="2282421"/>
    <lineage>
        <taxon>Bacteria</taxon>
        <taxon>Pseudomonadati</taxon>
        <taxon>Bacteroidota</taxon>
        <taxon>Sphingobacteriia</taxon>
        <taxon>Sphingobacteriales</taxon>
        <taxon>Sphingobacteriaceae</taxon>
        <taxon>Pedobacter</taxon>
    </lineage>
</organism>
<keyword evidence="2" id="KW-1185">Reference proteome</keyword>
<dbReference type="AlphaFoldDB" id="A0A369PTX4"/>
<accession>A0A369PTX4</accession>
<evidence type="ECO:0000313" key="2">
    <source>
        <dbReference type="Proteomes" id="UP000253961"/>
    </source>
</evidence>
<gene>
    <name evidence="1" type="ORF">DU508_10345</name>
</gene>
<sequence>MDREWVMCDGFAYLIPYGLPEICIRTVYLFYEKRDCLKVLSDATSVKFRDAALATFGFLALPEGIIRISLVFPNAKFVTVFGDDLPAIVLTCKISLWLKGFDATFLVLSHHVIFTFKSCEFSCAESLFSLNRFCKITGFRTNLRPLQIR</sequence>
<comment type="caution">
    <text evidence="1">The sequence shown here is derived from an EMBL/GenBank/DDBJ whole genome shotgun (WGS) entry which is preliminary data.</text>
</comment>
<evidence type="ECO:0000313" key="1">
    <source>
        <dbReference type="EMBL" id="RDC56023.1"/>
    </source>
</evidence>
<protein>
    <submittedName>
        <fullName evidence="1">Uncharacterized protein</fullName>
    </submittedName>
</protein>